<sequence>MPDLTDLPAELFSHILLLAFGVAPRYTEGYDDEGALDTKSRSRLLLVNRKHYLAFLPLVYSQWTYNGTRHNYSGLWKFFRTAVKNPGLVSAVKVLNIGNWGLCAPFYLDRNRELQDQNKELQFTVADEETVKTALQRSGISGDLAYQISDAIFADRSEYRDRRPLMALLLACLPCVWKVYAHIPVSDPFLAGVLQAVIGRQRAGSGGQLTWLPSLEEFHVLCEVPGYFEESSKLPNDDIFDPSLNLGDIWPILYLKGLHTVRLYDFDPDGFSQLFHHKMYGSGSECRIEHLHIATKRKSICREEDIAPLLTLPVALRSISFSWDNDKAKTKEKINGRRRNVWQISNNQFWAAILKYKGTLEYLDAEMLIGGCIKDSVASFRLKETLPGTIETVVLATEDTVENVHDLLLQVEEVASQFPHLATLDFTETWAISGSTTSTQGVTPAIYQPLKEACYHNGVRFSTAGICRSTVQLQKCPFPLDAGFQYEEMCERATRKAAGLRETQSPSPEPHIWGSRTIERHVLPFHDHGGNTAFMVFENEKNILLPPLFNLNIYFTHSEGPPAQTDDMEDDLRAMHARIRADGFDDDHYRLDVYFLPNASSEDCIAHYEAEKASREDSMGLRLEAEIRLDTDFPPPTIPRLPGMVKLYHPLKCAYYSGVLFVHPGRSWRNGAQRMRCIRYGTGFELGQGFDEEWYDIIPGTGIGLGELFWEFARQERHETLAIYQGVTEKGWTTW</sequence>
<dbReference type="EMBL" id="MSFO01000001">
    <property type="protein sequence ID" value="PLB54896.1"/>
    <property type="molecule type" value="Genomic_DNA"/>
</dbReference>
<feature type="chain" id="PRO_5014146157" description="F-box domain-containing protein" evidence="1">
    <location>
        <begin position="30"/>
        <end position="735"/>
    </location>
</feature>
<keyword evidence="3" id="KW-1185">Reference proteome</keyword>
<evidence type="ECO:0000313" key="2">
    <source>
        <dbReference type="EMBL" id="PLB54896.1"/>
    </source>
</evidence>
<dbReference type="VEuPathDB" id="FungiDB:P170DRAFT_460889"/>
<dbReference type="AlphaFoldDB" id="A0A2I2GPU4"/>
<keyword evidence="1" id="KW-0732">Signal</keyword>
<reference evidence="2 3" key="1">
    <citation type="submission" date="2016-12" db="EMBL/GenBank/DDBJ databases">
        <title>The genomes of Aspergillus section Nigri reveals drivers in fungal speciation.</title>
        <authorList>
            <consortium name="DOE Joint Genome Institute"/>
            <person name="Vesth T.C."/>
            <person name="Nybo J."/>
            <person name="Theobald S."/>
            <person name="Brandl J."/>
            <person name="Frisvad J.C."/>
            <person name="Nielsen K.F."/>
            <person name="Lyhne E.K."/>
            <person name="Kogle M.E."/>
            <person name="Kuo A."/>
            <person name="Riley R."/>
            <person name="Clum A."/>
            <person name="Nolan M."/>
            <person name="Lipzen A."/>
            <person name="Salamov A."/>
            <person name="Henrissat B."/>
            <person name="Wiebenga A."/>
            <person name="De Vries R.P."/>
            <person name="Grigoriev I.V."/>
            <person name="Mortensen U.H."/>
            <person name="Andersen M.R."/>
            <person name="Baker S.E."/>
        </authorList>
    </citation>
    <scope>NUCLEOTIDE SEQUENCE [LARGE SCALE GENOMIC DNA]</scope>
    <source>
        <strain evidence="2 3">IBT 23096</strain>
    </source>
</reference>
<evidence type="ECO:0000256" key="1">
    <source>
        <dbReference type="SAM" id="SignalP"/>
    </source>
</evidence>
<gene>
    <name evidence="2" type="ORF">P170DRAFT_460889</name>
</gene>
<feature type="signal peptide" evidence="1">
    <location>
        <begin position="1"/>
        <end position="29"/>
    </location>
</feature>
<evidence type="ECO:0008006" key="4">
    <source>
        <dbReference type="Google" id="ProtNLM"/>
    </source>
</evidence>
<comment type="caution">
    <text evidence="2">The sequence shown here is derived from an EMBL/GenBank/DDBJ whole genome shotgun (WGS) entry which is preliminary data.</text>
</comment>
<accession>A0A2I2GPU4</accession>
<dbReference type="Proteomes" id="UP000234275">
    <property type="component" value="Unassembled WGS sequence"/>
</dbReference>
<dbReference type="STRING" id="1392250.A0A2I2GPU4"/>
<organism evidence="2 3">
    <name type="scientific">Aspergillus steynii IBT 23096</name>
    <dbReference type="NCBI Taxonomy" id="1392250"/>
    <lineage>
        <taxon>Eukaryota</taxon>
        <taxon>Fungi</taxon>
        <taxon>Dikarya</taxon>
        <taxon>Ascomycota</taxon>
        <taxon>Pezizomycotina</taxon>
        <taxon>Eurotiomycetes</taxon>
        <taxon>Eurotiomycetidae</taxon>
        <taxon>Eurotiales</taxon>
        <taxon>Aspergillaceae</taxon>
        <taxon>Aspergillus</taxon>
        <taxon>Aspergillus subgen. Circumdati</taxon>
    </lineage>
</organism>
<proteinExistence type="predicted"/>
<evidence type="ECO:0000313" key="3">
    <source>
        <dbReference type="Proteomes" id="UP000234275"/>
    </source>
</evidence>
<protein>
    <recommendedName>
        <fullName evidence="4">F-box domain-containing protein</fullName>
    </recommendedName>
</protein>
<dbReference type="RefSeq" id="XP_024710198.1">
    <property type="nucleotide sequence ID" value="XM_024851984.1"/>
</dbReference>
<dbReference type="OrthoDB" id="5402033at2759"/>
<dbReference type="GeneID" id="36559682"/>
<name>A0A2I2GPU4_9EURO</name>